<dbReference type="InterPro" id="IPR002376">
    <property type="entry name" value="Formyl_transf_N"/>
</dbReference>
<reference evidence="3" key="1">
    <citation type="submission" date="2025-08" db="UniProtKB">
        <authorList>
            <consortium name="RefSeq"/>
        </authorList>
    </citation>
    <scope>IDENTIFICATION</scope>
</reference>
<dbReference type="Proteomes" id="UP000694888">
    <property type="component" value="Unplaced"/>
</dbReference>
<evidence type="ECO:0000259" key="1">
    <source>
        <dbReference type="Pfam" id="PF00551"/>
    </source>
</evidence>
<feature type="domain" description="Formyl transferase N-terminal" evidence="1">
    <location>
        <begin position="53"/>
        <end position="140"/>
    </location>
</feature>
<evidence type="ECO:0000313" key="2">
    <source>
        <dbReference type="Proteomes" id="UP000694888"/>
    </source>
</evidence>
<keyword evidence="2" id="KW-1185">Reference proteome</keyword>
<evidence type="ECO:0000313" key="3">
    <source>
        <dbReference type="RefSeq" id="XP_035826748.1"/>
    </source>
</evidence>
<dbReference type="PANTHER" id="PTHR11138">
    <property type="entry name" value="METHIONYL-TRNA FORMYLTRANSFERASE"/>
    <property type="match status" value="1"/>
</dbReference>
<dbReference type="GeneID" id="118478011"/>
<dbReference type="Pfam" id="PF00551">
    <property type="entry name" value="Formyl_trans_N"/>
    <property type="match status" value="1"/>
</dbReference>
<protein>
    <submittedName>
        <fullName evidence="3">Methionyl-tRNA formyltransferase-like</fullName>
    </submittedName>
</protein>
<dbReference type="InterPro" id="IPR036477">
    <property type="entry name" value="Formyl_transf_N_sf"/>
</dbReference>
<dbReference type="SUPFAM" id="SSF53328">
    <property type="entry name" value="Formyltransferase"/>
    <property type="match status" value="1"/>
</dbReference>
<dbReference type="PANTHER" id="PTHR11138:SF5">
    <property type="entry name" value="METHIONYL-TRNA FORMYLTRANSFERASE, MITOCHONDRIAL"/>
    <property type="match status" value="1"/>
</dbReference>
<proteinExistence type="predicted"/>
<name>A0ABM1VWF6_APLCA</name>
<organism evidence="2 3">
    <name type="scientific">Aplysia californica</name>
    <name type="common">California sea hare</name>
    <dbReference type="NCBI Taxonomy" id="6500"/>
    <lineage>
        <taxon>Eukaryota</taxon>
        <taxon>Metazoa</taxon>
        <taxon>Spiralia</taxon>
        <taxon>Lophotrochozoa</taxon>
        <taxon>Mollusca</taxon>
        <taxon>Gastropoda</taxon>
        <taxon>Heterobranchia</taxon>
        <taxon>Euthyneura</taxon>
        <taxon>Tectipleura</taxon>
        <taxon>Aplysiida</taxon>
        <taxon>Aplysioidea</taxon>
        <taxon>Aplysiidae</taxon>
        <taxon>Aplysia</taxon>
    </lineage>
</organism>
<dbReference type="RefSeq" id="XP_035826748.1">
    <property type="nucleotide sequence ID" value="XM_035970855.1"/>
</dbReference>
<dbReference type="Gene3D" id="3.40.50.12230">
    <property type="match status" value="1"/>
</dbReference>
<accession>A0ABM1VWF6</accession>
<gene>
    <name evidence="3" type="primary">LOC118478011</name>
</gene>
<sequence length="145" mass="16053">MGPFSCVVIGEGNAAFNCLQHLLDKGCAVNVVFTNTEDIFKFCDSRELRVLKRNACIEECIEAKSFDYLFSVNNPRILSPEVLSLPRCFSINYHDSPLPQYAGVNATCWALLRGETTHGISWHIVEPGIDTGDILQAQSVQFPSA</sequence>